<accession>A0ACC1JT31</accession>
<dbReference type="EMBL" id="JANBUJ010001661">
    <property type="protein sequence ID" value="KAJ2766566.1"/>
    <property type="molecule type" value="Genomic_DNA"/>
</dbReference>
<organism evidence="1 2">
    <name type="scientific">Coemansia nantahalensis</name>
    <dbReference type="NCBI Taxonomy" id="2789366"/>
    <lineage>
        <taxon>Eukaryota</taxon>
        <taxon>Fungi</taxon>
        <taxon>Fungi incertae sedis</taxon>
        <taxon>Zoopagomycota</taxon>
        <taxon>Kickxellomycotina</taxon>
        <taxon>Kickxellomycetes</taxon>
        <taxon>Kickxellales</taxon>
        <taxon>Kickxellaceae</taxon>
        <taxon>Coemansia</taxon>
    </lineage>
</organism>
<protein>
    <submittedName>
        <fullName evidence="1">HSP70/90 co-chaperone</fullName>
    </submittedName>
</protein>
<sequence length="462" mass="52273">MSNPLHNIAFTLKVNGQGTPTMWYDGSAQDSTELQKKLSYHYGHLGVDGVEVTVDDGSQTGTLYFMSSNYLTTGRMESTAGSEERAVAHGPMPSTVSDAERLEKLNRDLERMPLFMTQLPAEEDESNVAVEAARSLIADEPPEEMATTHKAEGNLLFKRGRFREAAKQYTEALRFDHDSADLTVALLVNRAACNLELHNYGQVLHDCSHALRLRSKTPKALFRAAKACIALAKFAEAFECCRWAMDMDPENRDLVRLQAQIEAAQADHARRDAAREAREREREEARDVLRQAIEIRDKLAFDLSAGNRRKDAHPWEVSEHQVELDRASGHLLWPVMFLYPETKESDFVQRFDEAATLHDMLAQVLAEPPYWDNRQRPKYTLDTVDTYFLSRPIGGADADERLVKVAIHTRLASVLDSEKYVIRDGIPSFLVLPRADPFTAKFVEHYRSQRQAQEAARSKPAQ</sequence>
<comment type="caution">
    <text evidence="1">The sequence shown here is derived from an EMBL/GenBank/DDBJ whole genome shotgun (WGS) entry which is preliminary data.</text>
</comment>
<reference evidence="1" key="1">
    <citation type="submission" date="2022-07" db="EMBL/GenBank/DDBJ databases">
        <title>Phylogenomic reconstructions and comparative analyses of Kickxellomycotina fungi.</title>
        <authorList>
            <person name="Reynolds N.K."/>
            <person name="Stajich J.E."/>
            <person name="Barry K."/>
            <person name="Grigoriev I.V."/>
            <person name="Crous P."/>
            <person name="Smith M.E."/>
        </authorList>
    </citation>
    <scope>NUCLEOTIDE SEQUENCE</scope>
    <source>
        <strain evidence="1">CBS 109366</strain>
    </source>
</reference>
<gene>
    <name evidence="1" type="primary">CNS1</name>
    <name evidence="1" type="ORF">IWQ57_004308</name>
</gene>
<proteinExistence type="predicted"/>
<keyword evidence="2" id="KW-1185">Reference proteome</keyword>
<name>A0ACC1JT31_9FUNG</name>
<dbReference type="Proteomes" id="UP001140234">
    <property type="component" value="Unassembled WGS sequence"/>
</dbReference>
<evidence type="ECO:0000313" key="2">
    <source>
        <dbReference type="Proteomes" id="UP001140234"/>
    </source>
</evidence>
<evidence type="ECO:0000313" key="1">
    <source>
        <dbReference type="EMBL" id="KAJ2766566.1"/>
    </source>
</evidence>